<dbReference type="GO" id="GO:0003677">
    <property type="term" value="F:DNA binding"/>
    <property type="evidence" value="ECO:0007669"/>
    <property type="project" value="InterPro"/>
</dbReference>
<dbReference type="Proteomes" id="UP000235861">
    <property type="component" value="Unassembled WGS sequence"/>
</dbReference>
<gene>
    <name evidence="3" type="ORF">CUC53_08520</name>
</gene>
<dbReference type="GO" id="GO:0006310">
    <property type="term" value="P:DNA recombination"/>
    <property type="evidence" value="ECO:0007669"/>
    <property type="project" value="UniProtKB-KW"/>
</dbReference>
<dbReference type="RefSeq" id="WP_100293756.1">
    <property type="nucleotide sequence ID" value="NZ_PGGC01000076.1"/>
</dbReference>
<dbReference type="PROSITE" id="PS51898">
    <property type="entry name" value="TYR_RECOMBINASE"/>
    <property type="match status" value="1"/>
</dbReference>
<dbReference type="InterPro" id="IPR002104">
    <property type="entry name" value="Integrase_catalytic"/>
</dbReference>
<sequence length="293" mass="32082">MATFRAPAAQAAHVMKAMQGHHLRSVGTVRNYEQGLTRVAEWMQQERLPGGLRAMTPELAINYLEQRGQVVGQKALDMERQAMQAMMQHVTGRLAVGGRLPVIKSEHAQVLTARAYTAAQVALIAAAQTPRHGLATELAYAAGLRAHELLTLRQGADRAADHRPALASKWQGRDGVMYTVHGKGGLVRDVLLPHALAQRLEAVRLDAPTSITDRGIHYLSHYDISGGQRWSNSVSAASVRVLGWSTGAHGLRHAYAQQRMAELQATLSRDAALTTVSQEMGHFRPEITETYLR</sequence>
<evidence type="ECO:0000313" key="3">
    <source>
        <dbReference type="EMBL" id="PJG59206.1"/>
    </source>
</evidence>
<dbReference type="GO" id="GO:0015074">
    <property type="term" value="P:DNA integration"/>
    <property type="evidence" value="ECO:0007669"/>
    <property type="project" value="InterPro"/>
</dbReference>
<dbReference type="AlphaFoldDB" id="A0A2H9U578"/>
<feature type="domain" description="Tyr recombinase" evidence="2">
    <location>
        <begin position="110"/>
        <end position="293"/>
    </location>
</feature>
<reference evidence="3 4" key="1">
    <citation type="submission" date="2017-11" db="EMBL/GenBank/DDBJ databases">
        <title>Draft genome sequence of environmental isolate Aeromonas cavernicola sp. nov. MDC 2508.</title>
        <authorList>
            <person name="Colston S.M."/>
            <person name="Navarro A."/>
            <person name="Martinez-Murcia A.J."/>
            <person name="Graf J."/>
        </authorList>
    </citation>
    <scope>NUCLEOTIDE SEQUENCE [LARGE SCALE GENOMIC DNA]</scope>
    <source>
        <strain evidence="3 4">MDC 2508</strain>
    </source>
</reference>
<comment type="caution">
    <text evidence="3">The sequence shown here is derived from an EMBL/GenBank/DDBJ whole genome shotgun (WGS) entry which is preliminary data.</text>
</comment>
<evidence type="ECO:0000256" key="1">
    <source>
        <dbReference type="ARBA" id="ARBA00023172"/>
    </source>
</evidence>
<accession>A0A2H9U578</accession>
<keyword evidence="1" id="KW-0233">DNA recombination</keyword>
<dbReference type="EMBL" id="PGGC01000076">
    <property type="protein sequence ID" value="PJG59206.1"/>
    <property type="molecule type" value="Genomic_DNA"/>
</dbReference>
<dbReference type="InterPro" id="IPR011010">
    <property type="entry name" value="DNA_brk_join_enz"/>
</dbReference>
<evidence type="ECO:0000259" key="2">
    <source>
        <dbReference type="PROSITE" id="PS51898"/>
    </source>
</evidence>
<protein>
    <submittedName>
        <fullName evidence="3">Integrase</fullName>
    </submittedName>
</protein>
<keyword evidence="4" id="KW-1185">Reference proteome</keyword>
<dbReference type="OrthoDB" id="5394387at2"/>
<dbReference type="Gene3D" id="1.10.443.10">
    <property type="entry name" value="Intergrase catalytic core"/>
    <property type="match status" value="1"/>
</dbReference>
<name>A0A2H9U578_9GAMM</name>
<dbReference type="InterPro" id="IPR013762">
    <property type="entry name" value="Integrase-like_cat_sf"/>
</dbReference>
<organism evidence="3 4">
    <name type="scientific">Aeromonas cavernicola</name>
    <dbReference type="NCBI Taxonomy" id="1006623"/>
    <lineage>
        <taxon>Bacteria</taxon>
        <taxon>Pseudomonadati</taxon>
        <taxon>Pseudomonadota</taxon>
        <taxon>Gammaproteobacteria</taxon>
        <taxon>Aeromonadales</taxon>
        <taxon>Aeromonadaceae</taxon>
        <taxon>Aeromonas</taxon>
    </lineage>
</organism>
<evidence type="ECO:0000313" key="4">
    <source>
        <dbReference type="Proteomes" id="UP000235861"/>
    </source>
</evidence>
<proteinExistence type="predicted"/>
<dbReference type="SUPFAM" id="SSF56349">
    <property type="entry name" value="DNA breaking-rejoining enzymes"/>
    <property type="match status" value="1"/>
</dbReference>